<evidence type="ECO:0000313" key="2">
    <source>
        <dbReference type="Proteomes" id="UP000198403"/>
    </source>
</evidence>
<dbReference type="OrthoDB" id="5197644at2"/>
<gene>
    <name evidence="1" type="ORF">SAMN06272737_13216</name>
</gene>
<sequence>MSQSIRFLPAVAPAEHAADAAHRDRDLRRLLAVWRSLAVRFITAQAHGGADEVELCDALTGVEEALRHRHRKVWRQVQPVLQLLLLEAEHAGDQSTAPSDCLNCRRAVDGLPSITQLLMGEAPR</sequence>
<organism evidence="1 2">
    <name type="scientific">Blastococcus mobilis</name>
    <dbReference type="NCBI Taxonomy" id="1938746"/>
    <lineage>
        <taxon>Bacteria</taxon>
        <taxon>Bacillati</taxon>
        <taxon>Actinomycetota</taxon>
        <taxon>Actinomycetes</taxon>
        <taxon>Geodermatophilales</taxon>
        <taxon>Geodermatophilaceae</taxon>
        <taxon>Blastococcus</taxon>
    </lineage>
</organism>
<reference evidence="1 2" key="1">
    <citation type="submission" date="2017-06" db="EMBL/GenBank/DDBJ databases">
        <authorList>
            <person name="Kim H.J."/>
            <person name="Triplett B.A."/>
        </authorList>
    </citation>
    <scope>NUCLEOTIDE SEQUENCE [LARGE SCALE GENOMIC DNA]</scope>
    <source>
        <strain evidence="1 2">DSM 44272</strain>
    </source>
</reference>
<accession>A0A238ZSK4</accession>
<name>A0A238ZSK4_9ACTN</name>
<protein>
    <submittedName>
        <fullName evidence="1">Uncharacterized protein</fullName>
    </submittedName>
</protein>
<keyword evidence="2" id="KW-1185">Reference proteome</keyword>
<dbReference type="Proteomes" id="UP000198403">
    <property type="component" value="Unassembled WGS sequence"/>
</dbReference>
<evidence type="ECO:0000313" key="1">
    <source>
        <dbReference type="EMBL" id="SNR85918.1"/>
    </source>
</evidence>
<dbReference type="AlphaFoldDB" id="A0A238ZSK4"/>
<dbReference type="EMBL" id="FZNO01000032">
    <property type="protein sequence ID" value="SNR85918.1"/>
    <property type="molecule type" value="Genomic_DNA"/>
</dbReference>
<dbReference type="RefSeq" id="WP_089338554.1">
    <property type="nucleotide sequence ID" value="NZ_FZNO01000032.1"/>
</dbReference>
<proteinExistence type="predicted"/>